<dbReference type="SUPFAM" id="SSF46894">
    <property type="entry name" value="C-terminal effector domain of the bipartite response regulators"/>
    <property type="match status" value="1"/>
</dbReference>
<dbReference type="Gene3D" id="1.10.10.10">
    <property type="entry name" value="Winged helix-like DNA-binding domain superfamily/Winged helix DNA-binding domain"/>
    <property type="match status" value="1"/>
</dbReference>
<dbReference type="SMART" id="SM00862">
    <property type="entry name" value="Trans_reg_C"/>
    <property type="match status" value="1"/>
</dbReference>
<dbReference type="InterPro" id="IPR011990">
    <property type="entry name" value="TPR-like_helical_dom_sf"/>
</dbReference>
<dbReference type="EMBL" id="BAAAYN010000024">
    <property type="protein sequence ID" value="GAA3389181.1"/>
    <property type="molecule type" value="Genomic_DNA"/>
</dbReference>
<comment type="caution">
    <text evidence="7">The sequence shown here is derived from an EMBL/GenBank/DDBJ whole genome shotgun (WGS) entry which is preliminary data.</text>
</comment>
<evidence type="ECO:0000313" key="7">
    <source>
        <dbReference type="EMBL" id="GAA3389181.1"/>
    </source>
</evidence>
<dbReference type="CDD" id="cd15831">
    <property type="entry name" value="BTAD"/>
    <property type="match status" value="1"/>
</dbReference>
<dbReference type="InterPro" id="IPR016032">
    <property type="entry name" value="Sig_transdc_resp-reg_C-effctor"/>
</dbReference>
<evidence type="ECO:0000256" key="1">
    <source>
        <dbReference type="ARBA" id="ARBA00005820"/>
    </source>
</evidence>
<evidence type="ECO:0000256" key="5">
    <source>
        <dbReference type="PROSITE-ProRule" id="PRU01091"/>
    </source>
</evidence>
<dbReference type="PROSITE" id="PS51755">
    <property type="entry name" value="OMPR_PHOB"/>
    <property type="match status" value="1"/>
</dbReference>
<dbReference type="InterPro" id="IPR036388">
    <property type="entry name" value="WH-like_DNA-bd_sf"/>
</dbReference>
<dbReference type="Pfam" id="PF00486">
    <property type="entry name" value="Trans_reg_C"/>
    <property type="match status" value="1"/>
</dbReference>
<reference evidence="8" key="1">
    <citation type="journal article" date="2019" name="Int. J. Syst. Evol. Microbiol.">
        <title>The Global Catalogue of Microorganisms (GCM) 10K type strain sequencing project: providing services to taxonomists for standard genome sequencing and annotation.</title>
        <authorList>
            <consortium name="The Broad Institute Genomics Platform"/>
            <consortium name="The Broad Institute Genome Sequencing Center for Infectious Disease"/>
            <person name="Wu L."/>
            <person name="Ma J."/>
        </authorList>
    </citation>
    <scope>NUCLEOTIDE SEQUENCE [LARGE SCALE GENOMIC DNA]</scope>
    <source>
        <strain evidence="8">JCM 9458</strain>
    </source>
</reference>
<feature type="DNA-binding region" description="OmpR/PhoB-type" evidence="5">
    <location>
        <begin position="1"/>
        <end position="95"/>
    </location>
</feature>
<dbReference type="PANTHER" id="PTHR35807:SF1">
    <property type="entry name" value="TRANSCRIPTIONAL REGULATOR REDD"/>
    <property type="match status" value="1"/>
</dbReference>
<dbReference type="Gene3D" id="1.25.40.10">
    <property type="entry name" value="Tetratricopeptide repeat domain"/>
    <property type="match status" value="1"/>
</dbReference>
<evidence type="ECO:0000256" key="4">
    <source>
        <dbReference type="ARBA" id="ARBA00023163"/>
    </source>
</evidence>
<protein>
    <recommendedName>
        <fullName evidence="6">OmpR/PhoB-type domain-containing protein</fullName>
    </recommendedName>
</protein>
<keyword evidence="2" id="KW-0805">Transcription regulation</keyword>
<dbReference type="Pfam" id="PF03704">
    <property type="entry name" value="BTAD"/>
    <property type="match status" value="1"/>
</dbReference>
<evidence type="ECO:0000256" key="2">
    <source>
        <dbReference type="ARBA" id="ARBA00023015"/>
    </source>
</evidence>
<accession>A0ABP6T093</accession>
<keyword evidence="4" id="KW-0804">Transcription</keyword>
<keyword evidence="8" id="KW-1185">Reference proteome</keyword>
<keyword evidence="3 5" id="KW-0238">DNA-binding</keyword>
<dbReference type="InterPro" id="IPR005158">
    <property type="entry name" value="BTAD"/>
</dbReference>
<feature type="domain" description="OmpR/PhoB-type" evidence="6">
    <location>
        <begin position="1"/>
        <end position="95"/>
    </location>
</feature>
<dbReference type="Proteomes" id="UP001501676">
    <property type="component" value="Unassembled WGS sequence"/>
</dbReference>
<dbReference type="PANTHER" id="PTHR35807">
    <property type="entry name" value="TRANSCRIPTIONAL REGULATOR REDD-RELATED"/>
    <property type="match status" value="1"/>
</dbReference>
<dbReference type="InterPro" id="IPR001867">
    <property type="entry name" value="OmpR/PhoB-type_DNA-bd"/>
</dbReference>
<dbReference type="SMART" id="SM01043">
    <property type="entry name" value="BTAD"/>
    <property type="match status" value="1"/>
</dbReference>
<organism evidence="7 8">
    <name type="scientific">Cryptosporangium minutisporangium</name>
    <dbReference type="NCBI Taxonomy" id="113569"/>
    <lineage>
        <taxon>Bacteria</taxon>
        <taxon>Bacillati</taxon>
        <taxon>Actinomycetota</taxon>
        <taxon>Actinomycetes</taxon>
        <taxon>Cryptosporangiales</taxon>
        <taxon>Cryptosporangiaceae</taxon>
        <taxon>Cryptosporangium</taxon>
    </lineage>
</organism>
<dbReference type="InterPro" id="IPR051677">
    <property type="entry name" value="AfsR-DnrI-RedD_regulator"/>
</dbReference>
<evidence type="ECO:0000256" key="3">
    <source>
        <dbReference type="ARBA" id="ARBA00023125"/>
    </source>
</evidence>
<proteinExistence type="inferred from homology"/>
<sequence>MRLNILGSLTVEGPRGIVPISAARESALLAELVAHLGQPVTREHLAEGIWSGRVRHPAHAVHALVSRLRHRLSLACTEVAGAVIVTRGACYALHVADDAVDGLRFQALVLAARQAVATGAYHRGSGLYDDALELWQGPALSGAAGDSPCVQAERSRLEELRVTVLEERAQALLRVGAHRALVTELLPLVDAYPLREGLRAALMLALYRSGRVGEALAAYRAAREHLVEHVGVGPGAELRHLHARMLSGDLRDERESPPHAVELADRPAESLGRLIGELRMDQARLETRIRRLEARLAGRPRSASG</sequence>
<dbReference type="SUPFAM" id="SSF48452">
    <property type="entry name" value="TPR-like"/>
    <property type="match status" value="1"/>
</dbReference>
<evidence type="ECO:0000259" key="6">
    <source>
        <dbReference type="PROSITE" id="PS51755"/>
    </source>
</evidence>
<gene>
    <name evidence="7" type="ORF">GCM10020369_38310</name>
</gene>
<comment type="similarity">
    <text evidence="1">Belongs to the AfsR/DnrI/RedD regulatory family.</text>
</comment>
<evidence type="ECO:0000313" key="8">
    <source>
        <dbReference type="Proteomes" id="UP001501676"/>
    </source>
</evidence>
<name>A0ABP6T093_9ACTN</name>